<feature type="region of interest" description="Disordered" evidence="1">
    <location>
        <begin position="25"/>
        <end position="126"/>
    </location>
</feature>
<gene>
    <name evidence="2" type="ORF">Tci_204022</name>
</gene>
<sequence length="569" mass="63569">MPEDPYAYVVAAFQASPSLDYVSGLEYPPSPEFVPEPVYPEFMPAEDDILPAEEQPLPVAASPTTESAPDEDPEDDPKEDPEEDPTDYPANREDEGDDEDESSDDDEDDDIDIEGDEEEDEYLAPADSTTVALPAIDHASSAKETDPFETDESVATPPPHLAYRITARMFIRHQTPISLPLDTEIARLMAIPTPPPSPLSPLSSPLPQIPSPPLPLLSLPPTDPTYEEAPLGYKAARLRWRAEREEILEEDLPLRKRLCTVHTGTYELGESFVVAAARLREPVRDNPDKFETAPTTVEGVNQRVTELSTTFDGETSMIYAMIEDKQDDQALQRARVNRLFSDRRYHAHTARLIEGEAMASRTAWTQSMDASDAARSGVIALRTQVSAQRTEITDLRAADIRFQTTVETQHEEIRDLQATHYKLLAQFIRVLTAVLGCIQILEAARVPAQPEGVDKALVARGADRNTNGDDSHVSRTGAKRTKRVTRECTYPDFMKCKPLNFKGTEGVVELTQCALMWWNSHVMIVGPDVAYAMTWLDLKNKMTDKYCPMGEMKKLESELWNLRVKSNDV</sequence>
<dbReference type="EMBL" id="BKCJ010053595">
    <property type="protein sequence ID" value="GEW32046.1"/>
    <property type="molecule type" value="Genomic_DNA"/>
</dbReference>
<feature type="compositionally biased region" description="Acidic residues" evidence="1">
    <location>
        <begin position="94"/>
        <end position="122"/>
    </location>
</feature>
<accession>A0A699GVB1</accession>
<proteinExistence type="predicted"/>
<evidence type="ECO:0008006" key="3">
    <source>
        <dbReference type="Google" id="ProtNLM"/>
    </source>
</evidence>
<feature type="compositionally biased region" description="Acidic residues" evidence="1">
    <location>
        <begin position="68"/>
        <end position="86"/>
    </location>
</feature>
<feature type="compositionally biased region" description="Pro residues" evidence="1">
    <location>
        <begin position="28"/>
        <end position="38"/>
    </location>
</feature>
<evidence type="ECO:0000313" key="2">
    <source>
        <dbReference type="EMBL" id="GEW32046.1"/>
    </source>
</evidence>
<comment type="caution">
    <text evidence="2">The sequence shown here is derived from an EMBL/GenBank/DDBJ whole genome shotgun (WGS) entry which is preliminary data.</text>
</comment>
<reference evidence="2" key="1">
    <citation type="journal article" date="2019" name="Sci. Rep.">
        <title>Draft genome of Tanacetum cinerariifolium, the natural source of mosquito coil.</title>
        <authorList>
            <person name="Yamashiro T."/>
            <person name="Shiraishi A."/>
            <person name="Satake H."/>
            <person name="Nakayama K."/>
        </authorList>
    </citation>
    <scope>NUCLEOTIDE SEQUENCE</scope>
</reference>
<organism evidence="2">
    <name type="scientific">Tanacetum cinerariifolium</name>
    <name type="common">Dalmatian daisy</name>
    <name type="synonym">Chrysanthemum cinerariifolium</name>
    <dbReference type="NCBI Taxonomy" id="118510"/>
    <lineage>
        <taxon>Eukaryota</taxon>
        <taxon>Viridiplantae</taxon>
        <taxon>Streptophyta</taxon>
        <taxon>Embryophyta</taxon>
        <taxon>Tracheophyta</taxon>
        <taxon>Spermatophyta</taxon>
        <taxon>Magnoliopsida</taxon>
        <taxon>eudicotyledons</taxon>
        <taxon>Gunneridae</taxon>
        <taxon>Pentapetalae</taxon>
        <taxon>asterids</taxon>
        <taxon>campanulids</taxon>
        <taxon>Asterales</taxon>
        <taxon>Asteraceae</taxon>
        <taxon>Asteroideae</taxon>
        <taxon>Anthemideae</taxon>
        <taxon>Anthemidinae</taxon>
        <taxon>Tanacetum</taxon>
    </lineage>
</organism>
<dbReference type="AlphaFoldDB" id="A0A699GVB1"/>
<name>A0A699GVB1_TANCI</name>
<evidence type="ECO:0000256" key="1">
    <source>
        <dbReference type="SAM" id="MobiDB-lite"/>
    </source>
</evidence>
<feature type="non-terminal residue" evidence="2">
    <location>
        <position position="569"/>
    </location>
</feature>
<protein>
    <recommendedName>
        <fullName evidence="3">Reverse transcriptase domain-containing protein</fullName>
    </recommendedName>
</protein>